<reference evidence="1 2" key="1">
    <citation type="submission" date="2023-05" db="EMBL/GenBank/DDBJ databases">
        <authorList>
            <person name="Yin Y."/>
            <person name="Lu Z."/>
        </authorList>
    </citation>
    <scope>NUCLEOTIDE SEQUENCE [LARGE SCALE GENOMIC DNA]</scope>
    <source>
        <strain evidence="1 2">ZM22</strain>
    </source>
</reference>
<gene>
    <name evidence="1" type="ORF">QMY55_18780</name>
</gene>
<dbReference type="Proteomes" id="UP001240697">
    <property type="component" value="Chromosome"/>
</dbReference>
<sequence length="54" mass="5707">MTHASRCKNALKKGAVSAITACKIKKKHSESIADMAGKAHVFDGSHHVFIAGLC</sequence>
<accession>A0ABY8SN71</accession>
<name>A0ABY8SN71_9BURK</name>
<dbReference type="EMBL" id="CP125947">
    <property type="protein sequence ID" value="WHS64517.1"/>
    <property type="molecule type" value="Genomic_DNA"/>
</dbReference>
<organism evidence="1 2">
    <name type="scientific">Comamonas resistens</name>
    <dbReference type="NCBI Taxonomy" id="3046670"/>
    <lineage>
        <taxon>Bacteria</taxon>
        <taxon>Pseudomonadati</taxon>
        <taxon>Pseudomonadota</taxon>
        <taxon>Betaproteobacteria</taxon>
        <taxon>Burkholderiales</taxon>
        <taxon>Comamonadaceae</taxon>
        <taxon>Comamonas</taxon>
    </lineage>
</organism>
<evidence type="ECO:0000313" key="2">
    <source>
        <dbReference type="Proteomes" id="UP001240697"/>
    </source>
</evidence>
<keyword evidence="2" id="KW-1185">Reference proteome</keyword>
<evidence type="ECO:0000313" key="1">
    <source>
        <dbReference type="EMBL" id="WHS64517.1"/>
    </source>
</evidence>
<proteinExistence type="predicted"/>
<dbReference type="RefSeq" id="WP_283485658.1">
    <property type="nucleotide sequence ID" value="NZ_CP125947.1"/>
</dbReference>
<protein>
    <submittedName>
        <fullName evidence="1">Uncharacterized protein</fullName>
    </submittedName>
</protein>